<name>A0A7S0ZVX9_NOCSC</name>
<accession>A0A7S0ZVX9</accession>
<sequence>MWLPDTSMYPADGWTPSAYTGNEDLRRYEETLDALPKKTLVKRLGFARERLLETISQKDRMEEHGYSLLCVPLAPWSRGSGEGDQRGWLVWVYYEPRAEDKVETALGSFGFDLSQSEREPVDPDSPEEEEQLMMYLRQQSQHVSLWEHQVLEDGEELTRPPDVRHAGW</sequence>
<protein>
    <submittedName>
        <fullName evidence="1">Uncharacterized protein</fullName>
    </submittedName>
</protein>
<gene>
    <name evidence="1" type="ORF">NSCI0253_LOCUS8672</name>
</gene>
<organism evidence="1">
    <name type="scientific">Noctiluca scintillans</name>
    <name type="common">Sea sparkle</name>
    <name type="synonym">Red tide dinoflagellate</name>
    <dbReference type="NCBI Taxonomy" id="2966"/>
    <lineage>
        <taxon>Eukaryota</taxon>
        <taxon>Sar</taxon>
        <taxon>Alveolata</taxon>
        <taxon>Dinophyceae</taxon>
        <taxon>Noctilucales</taxon>
        <taxon>Noctilucaceae</taxon>
        <taxon>Noctiluca</taxon>
    </lineage>
</organism>
<dbReference type="EMBL" id="HBFQ01012390">
    <property type="protein sequence ID" value="CAD8834324.1"/>
    <property type="molecule type" value="Transcribed_RNA"/>
</dbReference>
<evidence type="ECO:0000313" key="1">
    <source>
        <dbReference type="EMBL" id="CAD8834324.1"/>
    </source>
</evidence>
<proteinExistence type="predicted"/>
<reference evidence="1" key="1">
    <citation type="submission" date="2021-01" db="EMBL/GenBank/DDBJ databases">
        <authorList>
            <person name="Corre E."/>
            <person name="Pelletier E."/>
            <person name="Niang G."/>
            <person name="Scheremetjew M."/>
            <person name="Finn R."/>
            <person name="Kale V."/>
            <person name="Holt S."/>
            <person name="Cochrane G."/>
            <person name="Meng A."/>
            <person name="Brown T."/>
            <person name="Cohen L."/>
        </authorList>
    </citation>
    <scope>NUCLEOTIDE SEQUENCE</scope>
</reference>
<dbReference type="AlphaFoldDB" id="A0A7S0ZVX9"/>